<organism evidence="2 3">
    <name type="scientific">Rhizoctonia solani AG-3 Rhs1AP</name>
    <dbReference type="NCBI Taxonomy" id="1086054"/>
    <lineage>
        <taxon>Eukaryota</taxon>
        <taxon>Fungi</taxon>
        <taxon>Dikarya</taxon>
        <taxon>Basidiomycota</taxon>
        <taxon>Agaricomycotina</taxon>
        <taxon>Agaricomycetes</taxon>
        <taxon>Cantharellales</taxon>
        <taxon>Ceratobasidiaceae</taxon>
        <taxon>Rhizoctonia</taxon>
    </lineage>
</organism>
<dbReference type="AlphaFoldDB" id="X8JUX1"/>
<evidence type="ECO:0000313" key="2">
    <source>
        <dbReference type="EMBL" id="EUC67710.1"/>
    </source>
</evidence>
<evidence type="ECO:0000313" key="3">
    <source>
        <dbReference type="Proteomes" id="UP000030108"/>
    </source>
</evidence>
<feature type="coiled-coil region" evidence="1">
    <location>
        <begin position="100"/>
        <end position="135"/>
    </location>
</feature>
<name>X8JUX1_9AGAM</name>
<dbReference type="EMBL" id="JATN01000123">
    <property type="protein sequence ID" value="EUC67710.1"/>
    <property type="molecule type" value="Genomic_DNA"/>
</dbReference>
<sequence>MPPINEAIFYLSKLAPSTEAKASMQTALLNILDWDRAREQTEWALLVQLALQAQYCAKVRAQLAAKGQGPGRSGWLIGNGLPAVLTLVGFHARVVEQNEAAQQERERKEVVAKAKQEHKQRMDQWKKVNNKHIERNKERSNEWKAAVSAWEVEQDLAKIEKCPQGWNKPPKPKPQKAAPKPVLILLCLPGDSESDEVDKIDKINELESDNGKWCT</sequence>
<dbReference type="OrthoDB" id="3269232at2759"/>
<protein>
    <submittedName>
        <fullName evidence="2">Uncharacterized protein</fullName>
    </submittedName>
</protein>
<gene>
    <name evidence="2" type="ORF">RSOL_547390</name>
</gene>
<proteinExistence type="predicted"/>
<comment type="caution">
    <text evidence="2">The sequence shown here is derived from an EMBL/GenBank/DDBJ whole genome shotgun (WGS) entry which is preliminary data.</text>
</comment>
<keyword evidence="1" id="KW-0175">Coiled coil</keyword>
<dbReference type="Proteomes" id="UP000030108">
    <property type="component" value="Unassembled WGS sequence"/>
</dbReference>
<accession>X8JUX1</accession>
<feature type="non-terminal residue" evidence="2">
    <location>
        <position position="215"/>
    </location>
</feature>
<reference evidence="3" key="1">
    <citation type="journal article" date="2014" name="Genome Announc.">
        <title>Draft genome sequence of the plant-pathogenic soil fungus Rhizoctonia solani anastomosis group 3 strain Rhs1AP.</title>
        <authorList>
            <person name="Cubeta M.A."/>
            <person name="Thomas E."/>
            <person name="Dean R.A."/>
            <person name="Jabaji S."/>
            <person name="Neate S.M."/>
            <person name="Tavantzis S."/>
            <person name="Toda T."/>
            <person name="Vilgalys R."/>
            <person name="Bharathan N."/>
            <person name="Fedorova-Abrams N."/>
            <person name="Pakala S.B."/>
            <person name="Pakala S.M."/>
            <person name="Zafar N."/>
            <person name="Joardar V."/>
            <person name="Losada L."/>
            <person name="Nierman W.C."/>
        </authorList>
    </citation>
    <scope>NUCLEOTIDE SEQUENCE [LARGE SCALE GENOMIC DNA]</scope>
    <source>
        <strain evidence="3">AG-3</strain>
    </source>
</reference>
<evidence type="ECO:0000256" key="1">
    <source>
        <dbReference type="SAM" id="Coils"/>
    </source>
</evidence>